<dbReference type="EMBL" id="JAPCWZ010000009">
    <property type="protein sequence ID" value="KAK8850852.1"/>
    <property type="molecule type" value="Genomic_DNA"/>
</dbReference>
<protein>
    <submittedName>
        <fullName evidence="1">FAD-binding domain-containing protein</fullName>
    </submittedName>
</protein>
<proteinExistence type="predicted"/>
<reference evidence="1 2" key="1">
    <citation type="journal article" date="2024" name="IMA Fungus">
        <title>Apiospora arundinis, a panoply of carbohydrate-active enzymes and secondary metabolites.</title>
        <authorList>
            <person name="Sorensen T."/>
            <person name="Petersen C."/>
            <person name="Muurmann A.T."/>
            <person name="Christiansen J.V."/>
            <person name="Brundto M.L."/>
            <person name="Overgaard C.K."/>
            <person name="Boysen A.T."/>
            <person name="Wollenberg R.D."/>
            <person name="Larsen T.O."/>
            <person name="Sorensen J.L."/>
            <person name="Nielsen K.L."/>
            <person name="Sondergaard T.E."/>
        </authorList>
    </citation>
    <scope>NUCLEOTIDE SEQUENCE [LARGE SCALE GENOMIC DNA]</scope>
    <source>
        <strain evidence="1 2">AAU 773</strain>
    </source>
</reference>
<comment type="caution">
    <text evidence="1">The sequence shown here is derived from an EMBL/GenBank/DDBJ whole genome shotgun (WGS) entry which is preliminary data.</text>
</comment>
<dbReference type="Proteomes" id="UP001390339">
    <property type="component" value="Unassembled WGS sequence"/>
</dbReference>
<evidence type="ECO:0000313" key="1">
    <source>
        <dbReference type="EMBL" id="KAK8850852.1"/>
    </source>
</evidence>
<keyword evidence="2" id="KW-1185">Reference proteome</keyword>
<name>A0ABR2HNW3_9PEZI</name>
<sequence length="146" mass="16075">METYPLIKTKYRVNLYDPADYVNILKATVQVQESMELDPKIGLSVSFNPTFVAVGLLYADAPAEIPAAFKPFMDLESLMSAAVPWTIGIVKSLVEAIQYNAPSSTTTTTKVSLDLYIKSHELYLETIKTSVANVFYTIQPLSSSAV</sequence>
<organism evidence="1 2">
    <name type="scientific">Apiospora arundinis</name>
    <dbReference type="NCBI Taxonomy" id="335852"/>
    <lineage>
        <taxon>Eukaryota</taxon>
        <taxon>Fungi</taxon>
        <taxon>Dikarya</taxon>
        <taxon>Ascomycota</taxon>
        <taxon>Pezizomycotina</taxon>
        <taxon>Sordariomycetes</taxon>
        <taxon>Xylariomycetidae</taxon>
        <taxon>Amphisphaeriales</taxon>
        <taxon>Apiosporaceae</taxon>
        <taxon>Apiospora</taxon>
    </lineage>
</organism>
<accession>A0ABR2HNW3</accession>
<gene>
    <name evidence="1" type="ORF">PGQ11_013331</name>
</gene>
<evidence type="ECO:0000313" key="2">
    <source>
        <dbReference type="Proteomes" id="UP001390339"/>
    </source>
</evidence>